<dbReference type="HOGENOM" id="CLU_1616339_0_0_7"/>
<dbReference type="CDD" id="cd00350">
    <property type="entry name" value="rubredoxin_like"/>
    <property type="match status" value="1"/>
</dbReference>
<dbReference type="RefSeq" id="WP_013258212.1">
    <property type="nucleotide sequence ID" value="NC_014365.1"/>
</dbReference>
<dbReference type="Proteomes" id="UP000009047">
    <property type="component" value="Chromosome"/>
</dbReference>
<dbReference type="eggNOG" id="COG1592">
    <property type="taxonomic scope" value="Bacteria"/>
</dbReference>
<keyword evidence="3" id="KW-1185">Reference proteome</keyword>
<dbReference type="Gene3D" id="1.20.1260.10">
    <property type="match status" value="1"/>
</dbReference>
<proteinExistence type="predicted"/>
<dbReference type="KEGG" id="dbr:Deba_1391"/>
<dbReference type="EMBL" id="CP002085">
    <property type="protein sequence ID" value="ADK84759.1"/>
    <property type="molecule type" value="Genomic_DNA"/>
</dbReference>
<feature type="domain" description="Rubrerythrin rubredoxin-like" evidence="1">
    <location>
        <begin position="128"/>
        <end position="154"/>
    </location>
</feature>
<dbReference type="AlphaFoldDB" id="E1QGR6"/>
<dbReference type="Gene3D" id="2.20.28.10">
    <property type="match status" value="1"/>
</dbReference>
<accession>E1QGR6</accession>
<reference evidence="2 3" key="1">
    <citation type="journal article" date="2010" name="Stand. Genomic Sci.">
        <title>Complete genome sequence of Desulfarculus baarsii type strain (2st14).</title>
        <authorList>
            <person name="Sun H."/>
            <person name="Spring S."/>
            <person name="Lapidus A."/>
            <person name="Davenport K."/>
            <person name="Del Rio T.G."/>
            <person name="Tice H."/>
            <person name="Nolan M."/>
            <person name="Copeland A."/>
            <person name="Cheng J.F."/>
            <person name="Lucas S."/>
            <person name="Tapia R."/>
            <person name="Goodwin L."/>
            <person name="Pitluck S."/>
            <person name="Ivanova N."/>
            <person name="Pagani I."/>
            <person name="Mavromatis K."/>
            <person name="Ovchinnikova G."/>
            <person name="Pati A."/>
            <person name="Chen A."/>
            <person name="Palaniappan K."/>
            <person name="Hauser L."/>
            <person name="Chang Y.J."/>
            <person name="Jeffries C.D."/>
            <person name="Detter J.C."/>
            <person name="Han C."/>
            <person name="Rohde M."/>
            <person name="Brambilla E."/>
            <person name="Goker M."/>
            <person name="Woyke T."/>
            <person name="Bristow J."/>
            <person name="Eisen J.A."/>
            <person name="Markowitz V."/>
            <person name="Hugenholtz P."/>
            <person name="Kyrpides N.C."/>
            <person name="Klenk H.P."/>
            <person name="Land M."/>
        </authorList>
    </citation>
    <scope>NUCLEOTIDE SEQUENCE [LARGE SCALE GENOMIC DNA]</scope>
    <source>
        <strain evidence="3">ATCC 33931 / DSM 2075 / LMG 7858 / VKM B-1802 / 2st14</strain>
    </source>
</reference>
<sequence>MPLAELAQAFVLISQAATRARAFAQKAAQDGHEADARLLEALAASQETQAGRLRLLLRGKIGPAEQNKAEAFGPALERLMADLSALATAAQDDGQAVAARALTNCRQVAEALRALARHPAVTGQAYQVCQVCGFVQPDAPPERCPVCGAVPGKFAPAGPISEKQ</sequence>
<evidence type="ECO:0000313" key="3">
    <source>
        <dbReference type="Proteomes" id="UP000009047"/>
    </source>
</evidence>
<protein>
    <submittedName>
        <fullName evidence="2">Rubrerythrin</fullName>
    </submittedName>
</protein>
<dbReference type="OrthoDB" id="9799749at2"/>
<evidence type="ECO:0000313" key="2">
    <source>
        <dbReference type="EMBL" id="ADK84759.1"/>
    </source>
</evidence>
<organism evidence="2 3">
    <name type="scientific">Desulfarculus baarsii (strain ATCC 33931 / DSM 2075 / LMG 7858 / VKM B-1802 / 2st14)</name>
    <dbReference type="NCBI Taxonomy" id="644282"/>
    <lineage>
        <taxon>Bacteria</taxon>
        <taxon>Pseudomonadati</taxon>
        <taxon>Thermodesulfobacteriota</taxon>
        <taxon>Desulfarculia</taxon>
        <taxon>Desulfarculales</taxon>
        <taxon>Desulfarculaceae</taxon>
        <taxon>Desulfarculus</taxon>
    </lineage>
</organism>
<gene>
    <name evidence="2" type="ordered locus">Deba_1391</name>
</gene>
<name>E1QGR6_DESB2</name>
<dbReference type="InterPro" id="IPR052753">
    <property type="entry name" value="Rbr2/Nigerythrin"/>
</dbReference>
<dbReference type="PANTHER" id="PTHR33746:SF4">
    <property type="entry name" value="RUBRERYTHRIN"/>
    <property type="match status" value="1"/>
</dbReference>
<dbReference type="SUPFAM" id="SSF57802">
    <property type="entry name" value="Rubredoxin-like"/>
    <property type="match status" value="1"/>
</dbReference>
<evidence type="ECO:0000259" key="1">
    <source>
        <dbReference type="Pfam" id="PF21349"/>
    </source>
</evidence>
<dbReference type="InterPro" id="IPR048574">
    <property type="entry name" value="RUBY_RBDX"/>
</dbReference>
<dbReference type="Pfam" id="PF21349">
    <property type="entry name" value="RUBY_RBDX"/>
    <property type="match status" value="1"/>
</dbReference>
<dbReference type="InterPro" id="IPR012347">
    <property type="entry name" value="Ferritin-like"/>
</dbReference>
<dbReference type="PANTHER" id="PTHR33746">
    <property type="entry name" value="RUBRERYTHRIN"/>
    <property type="match status" value="1"/>
</dbReference>
<dbReference type="STRING" id="644282.Deba_1391"/>